<sequence length="197" mass="19986">MLNEPHSTTFSGRCVVVWAGRSPYAVRVKSHSIGSPMRMKALPTLLVAALFAASSVSASEATAPEAVLTDIEGNVLVNQGERFVSVHEATALKAGDRVLVMTGASAGLVWADGCEMPLVAESMLSIGAESPCMGTTAEVTQLGPMVAQAVADTGVAGQHTADTENYTWLILGGVGLVAVLAASGGSSSTPPPPPVSP</sequence>
<name>A0A5C8KXU2_9GAMM</name>
<reference evidence="1 2" key="1">
    <citation type="submission" date="2019-08" db="EMBL/GenBank/DDBJ databases">
        <authorList>
            <person name="Karlyshev A.V."/>
        </authorList>
    </citation>
    <scope>NUCLEOTIDE SEQUENCE [LARGE SCALE GENOMIC DNA]</scope>
    <source>
        <strain evidence="1 2">Alg18-2.2</strain>
    </source>
</reference>
<dbReference type="AlphaFoldDB" id="A0A5C8KXU2"/>
<gene>
    <name evidence="1" type="ORF">FU658_00250</name>
</gene>
<protein>
    <submittedName>
        <fullName evidence="1">Uncharacterized protein</fullName>
    </submittedName>
</protein>
<dbReference type="OrthoDB" id="5741504at2"/>
<evidence type="ECO:0000313" key="1">
    <source>
        <dbReference type="EMBL" id="TXK65606.1"/>
    </source>
</evidence>
<dbReference type="RefSeq" id="WP_147890278.1">
    <property type="nucleotide sequence ID" value="NZ_VRTS01000001.1"/>
</dbReference>
<keyword evidence="2" id="KW-1185">Reference proteome</keyword>
<comment type="caution">
    <text evidence="1">The sequence shown here is derived from an EMBL/GenBank/DDBJ whole genome shotgun (WGS) entry which is preliminary data.</text>
</comment>
<proteinExistence type="predicted"/>
<dbReference type="Proteomes" id="UP000321248">
    <property type="component" value="Unassembled WGS sequence"/>
</dbReference>
<dbReference type="EMBL" id="VRTS01000001">
    <property type="protein sequence ID" value="TXK65606.1"/>
    <property type="molecule type" value="Genomic_DNA"/>
</dbReference>
<organism evidence="1 2">
    <name type="scientific">Alkalisalibacterium limincola</name>
    <dbReference type="NCBI Taxonomy" id="2699169"/>
    <lineage>
        <taxon>Bacteria</taxon>
        <taxon>Pseudomonadati</taxon>
        <taxon>Pseudomonadota</taxon>
        <taxon>Gammaproteobacteria</taxon>
        <taxon>Lysobacterales</taxon>
        <taxon>Lysobacteraceae</taxon>
        <taxon>Alkalisalibacterium</taxon>
    </lineage>
</organism>
<evidence type="ECO:0000313" key="2">
    <source>
        <dbReference type="Proteomes" id="UP000321248"/>
    </source>
</evidence>
<accession>A0A5C8KXU2</accession>